<evidence type="ECO:0000259" key="2">
    <source>
        <dbReference type="Pfam" id="PF19051"/>
    </source>
</evidence>
<sequence>MAVNRRHFLLTSAATIASGAASRGWANPPSSKVRIGLVGCGSRAKAYYGRVAAVCDPDRDRLAAAADVCGLSSSNAVTDLRRILDDPGIDAVVIATPDHWHAPAAILACQAGKHVYVEKPLSHNLRESQLLLEAVESSGVVAQHGTQQRSREFTRNAIQRLHEGVIGDVLVAKAWNIQRRGSIGHRTPTAPPAEIDYDTWVGPAEWLPYQENRLHSDWHWWWNFGTGDIGNDGAHELDYARWGLGVDTLPTSAIAMGGKYFYDDDQQFPDTATCAFEYAGADATAKPKQLVFEMRLWSTNYPMNCDSGVEFYGTEGQMLLSKRGKLQVLGPKNERIDSQKVPRETGFAHLDNFVDAIRGDAELAAPLIEAHRSIVPVHLANVALKTGRSIKFDPQAEKIIDDAKASELLGRRYRQGGHWAIPKV</sequence>
<dbReference type="InterPro" id="IPR036291">
    <property type="entry name" value="NAD(P)-bd_dom_sf"/>
</dbReference>
<evidence type="ECO:0000259" key="1">
    <source>
        <dbReference type="Pfam" id="PF01408"/>
    </source>
</evidence>
<dbReference type="PANTHER" id="PTHR43818:SF5">
    <property type="entry name" value="OXIDOREDUCTASE FAMILY PROTEIN"/>
    <property type="match status" value="1"/>
</dbReference>
<dbReference type="InterPro" id="IPR043906">
    <property type="entry name" value="Gfo/Idh/MocA_OxRdtase_bact_C"/>
</dbReference>
<feature type="domain" description="Gfo/Idh/MocA-like oxidoreductase N-terminal" evidence="1">
    <location>
        <begin position="50"/>
        <end position="144"/>
    </location>
</feature>
<comment type="caution">
    <text evidence="3">The sequence shown here is derived from an EMBL/GenBank/DDBJ whole genome shotgun (WGS) entry which is preliminary data.</text>
</comment>
<dbReference type="PANTHER" id="PTHR43818">
    <property type="entry name" value="BCDNA.GH03377"/>
    <property type="match status" value="1"/>
</dbReference>
<evidence type="ECO:0000313" key="4">
    <source>
        <dbReference type="Proteomes" id="UP001155241"/>
    </source>
</evidence>
<dbReference type="PROSITE" id="PS51318">
    <property type="entry name" value="TAT"/>
    <property type="match status" value="1"/>
</dbReference>
<dbReference type="SUPFAM" id="SSF51735">
    <property type="entry name" value="NAD(P)-binding Rossmann-fold domains"/>
    <property type="match status" value="1"/>
</dbReference>
<dbReference type="GO" id="GO:0000166">
    <property type="term" value="F:nucleotide binding"/>
    <property type="evidence" value="ECO:0007669"/>
    <property type="project" value="InterPro"/>
</dbReference>
<keyword evidence="4" id="KW-1185">Reference proteome</keyword>
<dbReference type="Pfam" id="PF01408">
    <property type="entry name" value="GFO_IDH_MocA"/>
    <property type="match status" value="1"/>
</dbReference>
<accession>A0A9X2JHW0</accession>
<feature type="domain" description="Gfo/Idh/MocA-like oxidoreductase bacterial type C-terminal" evidence="2">
    <location>
        <begin position="186"/>
        <end position="249"/>
    </location>
</feature>
<dbReference type="RefSeq" id="WP_252854340.1">
    <property type="nucleotide sequence ID" value="NZ_JAMXLR010000072.1"/>
</dbReference>
<dbReference type="InterPro" id="IPR000683">
    <property type="entry name" value="Gfo/Idh/MocA-like_OxRdtase_N"/>
</dbReference>
<dbReference type="AlphaFoldDB" id="A0A9X2JHW0"/>
<dbReference type="InterPro" id="IPR006311">
    <property type="entry name" value="TAT_signal"/>
</dbReference>
<dbReference type="Gene3D" id="3.40.50.720">
    <property type="entry name" value="NAD(P)-binding Rossmann-like Domain"/>
    <property type="match status" value="1"/>
</dbReference>
<dbReference type="SUPFAM" id="SSF55347">
    <property type="entry name" value="Glyceraldehyde-3-phosphate dehydrogenase-like, C-terminal domain"/>
    <property type="match status" value="1"/>
</dbReference>
<protein>
    <submittedName>
        <fullName evidence="3">Gfo/Idh/MocA family oxidoreductase</fullName>
    </submittedName>
</protein>
<dbReference type="Pfam" id="PF19051">
    <property type="entry name" value="GFO_IDH_MocA_C2"/>
    <property type="match status" value="2"/>
</dbReference>
<proteinExistence type="predicted"/>
<feature type="domain" description="Gfo/Idh/MocA-like oxidoreductase bacterial type C-terminal" evidence="2">
    <location>
        <begin position="349"/>
        <end position="415"/>
    </location>
</feature>
<evidence type="ECO:0000313" key="3">
    <source>
        <dbReference type="EMBL" id="MCO6046226.1"/>
    </source>
</evidence>
<name>A0A9X2JHW0_9BACT</name>
<reference evidence="3" key="1">
    <citation type="submission" date="2022-06" db="EMBL/GenBank/DDBJ databases">
        <title>Aeoliella straminimaris, a novel planctomycete from sediments.</title>
        <authorList>
            <person name="Vitorino I.R."/>
            <person name="Lage O.M."/>
        </authorList>
    </citation>
    <scope>NUCLEOTIDE SEQUENCE</scope>
    <source>
        <strain evidence="3">ICT_H6.2</strain>
    </source>
</reference>
<dbReference type="Proteomes" id="UP001155241">
    <property type="component" value="Unassembled WGS sequence"/>
</dbReference>
<dbReference type="Gene3D" id="3.30.360.10">
    <property type="entry name" value="Dihydrodipicolinate Reductase, domain 2"/>
    <property type="match status" value="1"/>
</dbReference>
<gene>
    <name evidence="3" type="ORF">NG895_20200</name>
</gene>
<dbReference type="EMBL" id="JAMXLR010000072">
    <property type="protein sequence ID" value="MCO6046226.1"/>
    <property type="molecule type" value="Genomic_DNA"/>
</dbReference>
<dbReference type="InterPro" id="IPR050463">
    <property type="entry name" value="Gfo/Idh/MocA_oxidrdct_glycsds"/>
</dbReference>
<organism evidence="3 4">
    <name type="scientific">Aeoliella straminimaris</name>
    <dbReference type="NCBI Taxonomy" id="2954799"/>
    <lineage>
        <taxon>Bacteria</taxon>
        <taxon>Pseudomonadati</taxon>
        <taxon>Planctomycetota</taxon>
        <taxon>Planctomycetia</taxon>
        <taxon>Pirellulales</taxon>
        <taxon>Lacipirellulaceae</taxon>
        <taxon>Aeoliella</taxon>
    </lineage>
</organism>